<evidence type="ECO:0000256" key="8">
    <source>
        <dbReference type="NCBIfam" id="TIGR03217"/>
    </source>
</evidence>
<name>A0A178MEW3_9CHLR</name>
<dbReference type="SUPFAM" id="SSF51569">
    <property type="entry name" value="Aldolase"/>
    <property type="match status" value="1"/>
</dbReference>
<feature type="binding site" evidence="7">
    <location>
        <position position="13"/>
    </location>
    <ligand>
        <name>Mn(2+)</name>
        <dbReference type="ChEBI" id="CHEBI:29035"/>
    </ligand>
</feature>
<organism evidence="10 11">
    <name type="scientific">Chloroflexus islandicus</name>
    <dbReference type="NCBI Taxonomy" id="1707952"/>
    <lineage>
        <taxon>Bacteria</taxon>
        <taxon>Bacillati</taxon>
        <taxon>Chloroflexota</taxon>
        <taxon>Chloroflexia</taxon>
        <taxon>Chloroflexales</taxon>
        <taxon>Chloroflexineae</taxon>
        <taxon>Chloroflexaceae</taxon>
        <taxon>Chloroflexus</taxon>
    </lineage>
</organism>
<dbReference type="PANTHER" id="PTHR10277">
    <property type="entry name" value="HOMOCITRATE SYNTHASE-RELATED"/>
    <property type="match status" value="1"/>
</dbReference>
<dbReference type="Pfam" id="PF00682">
    <property type="entry name" value="HMGL-like"/>
    <property type="match status" value="1"/>
</dbReference>
<keyword evidence="5 7" id="KW-0456">Lyase</keyword>
<dbReference type="Pfam" id="PF07836">
    <property type="entry name" value="DmpG_comm"/>
    <property type="match status" value="1"/>
</dbReference>
<evidence type="ECO:0000256" key="5">
    <source>
        <dbReference type="ARBA" id="ARBA00023239"/>
    </source>
</evidence>
<evidence type="ECO:0000256" key="6">
    <source>
        <dbReference type="ARBA" id="ARBA00023518"/>
    </source>
</evidence>
<accession>A0A178MEW3</accession>
<keyword evidence="3 7" id="KW-0058">Aromatic hydrocarbons catabolism</keyword>
<evidence type="ECO:0000256" key="7">
    <source>
        <dbReference type="HAMAP-Rule" id="MF_01656"/>
    </source>
</evidence>
<dbReference type="RefSeq" id="WP_066784208.1">
    <property type="nucleotide sequence ID" value="NZ_LWQS01000038.1"/>
</dbReference>
<dbReference type="EMBL" id="LWQS01000038">
    <property type="protein sequence ID" value="OAN47279.1"/>
    <property type="molecule type" value="Genomic_DNA"/>
</dbReference>
<comment type="catalytic activity">
    <reaction evidence="7">
        <text>(S)-4-hydroxy-2-oxopentanoate = acetaldehyde + pyruvate</text>
        <dbReference type="Rhea" id="RHEA:22624"/>
        <dbReference type="ChEBI" id="CHEBI:15343"/>
        <dbReference type="ChEBI" id="CHEBI:15361"/>
        <dbReference type="ChEBI" id="CHEBI:73143"/>
        <dbReference type="EC" id="4.1.3.39"/>
    </reaction>
</comment>
<dbReference type="PROSITE" id="PS50991">
    <property type="entry name" value="PYR_CT"/>
    <property type="match status" value="1"/>
</dbReference>
<evidence type="ECO:0000256" key="3">
    <source>
        <dbReference type="ARBA" id="ARBA00022797"/>
    </source>
</evidence>
<dbReference type="Gene3D" id="1.10.8.60">
    <property type="match status" value="1"/>
</dbReference>
<comment type="caution">
    <text evidence="10">The sequence shown here is derived from an EMBL/GenBank/DDBJ whole genome shotgun (WGS) entry which is preliminary data.</text>
</comment>
<gene>
    <name evidence="10" type="ORF">A6A03_00595</name>
</gene>
<keyword evidence="2 7" id="KW-0479">Metal-binding</keyword>
<dbReference type="GO" id="GO:0003852">
    <property type="term" value="F:2-isopropylmalate synthase activity"/>
    <property type="evidence" value="ECO:0007669"/>
    <property type="project" value="TreeGrafter"/>
</dbReference>
<dbReference type="HAMAP" id="MF_01656">
    <property type="entry name" value="HOA"/>
    <property type="match status" value="1"/>
</dbReference>
<dbReference type="GO" id="GO:0008701">
    <property type="term" value="F:4-hydroxy-2-oxovalerate aldolase activity"/>
    <property type="evidence" value="ECO:0007669"/>
    <property type="project" value="UniProtKB-UniRule"/>
</dbReference>
<feature type="binding site" evidence="7">
    <location>
        <position position="166"/>
    </location>
    <ligand>
        <name>substrate</name>
    </ligand>
</feature>
<keyword evidence="11" id="KW-1185">Reference proteome</keyword>
<feature type="domain" description="Pyruvate carboxyltransferase" evidence="9">
    <location>
        <begin position="4"/>
        <end position="254"/>
    </location>
</feature>
<feature type="binding site" evidence="7">
    <location>
        <position position="284"/>
    </location>
    <ligand>
        <name>substrate</name>
    </ligand>
</feature>
<evidence type="ECO:0000313" key="10">
    <source>
        <dbReference type="EMBL" id="OAN47279.1"/>
    </source>
</evidence>
<dbReference type="InterPro" id="IPR035685">
    <property type="entry name" value="DRE_TIM_HOA"/>
</dbReference>
<evidence type="ECO:0000313" key="11">
    <source>
        <dbReference type="Proteomes" id="UP000078287"/>
    </source>
</evidence>
<dbReference type="InterPro" id="IPR013785">
    <property type="entry name" value="Aldolase_TIM"/>
</dbReference>
<dbReference type="NCBIfam" id="NF006049">
    <property type="entry name" value="PRK08195.1"/>
    <property type="match status" value="1"/>
</dbReference>
<dbReference type="InterPro" id="IPR050073">
    <property type="entry name" value="2-IPM_HCS-like"/>
</dbReference>
<dbReference type="STRING" id="1707952.A6A03_00595"/>
<protein>
    <recommendedName>
        <fullName evidence="7 8">4-hydroxy-2-oxovalerate aldolase</fullName>
        <shortName evidence="7">HOA</shortName>
        <ecNumber evidence="7 8">4.1.3.39</ecNumber>
    </recommendedName>
    <alternativeName>
        <fullName evidence="7">4-hydroxy-2-keto-pentanoic acid aldolase</fullName>
    </alternativeName>
    <alternativeName>
        <fullName evidence="7">4-hydroxy-2-oxopentanoate aldolase</fullName>
    </alternativeName>
</protein>
<dbReference type="InterPro" id="IPR012425">
    <property type="entry name" value="DmpG_comm"/>
</dbReference>
<dbReference type="OrthoDB" id="9804858at2"/>
<dbReference type="Gene3D" id="3.20.20.70">
    <property type="entry name" value="Aldolase class I"/>
    <property type="match status" value="1"/>
</dbReference>
<feature type="binding site" evidence="7">
    <location>
        <begin position="12"/>
        <end position="13"/>
    </location>
    <ligand>
        <name>substrate</name>
    </ligand>
</feature>
<dbReference type="InterPro" id="IPR017629">
    <property type="entry name" value="4OH_2_O-val_aldolase"/>
</dbReference>
<dbReference type="CDD" id="cd07943">
    <property type="entry name" value="DRE_TIM_HOA"/>
    <property type="match status" value="1"/>
</dbReference>
<feature type="site" description="Transition state stabilizer" evidence="7">
    <location>
        <position position="12"/>
    </location>
</feature>
<dbReference type="AlphaFoldDB" id="A0A178MEW3"/>
<dbReference type="NCBIfam" id="TIGR03217">
    <property type="entry name" value="4OH_2_O_val_ald"/>
    <property type="match status" value="1"/>
</dbReference>
<dbReference type="PANTHER" id="PTHR10277:SF9">
    <property type="entry name" value="2-ISOPROPYLMALATE SYNTHASE 1, CHLOROPLASTIC-RELATED"/>
    <property type="match status" value="1"/>
</dbReference>
<evidence type="ECO:0000256" key="1">
    <source>
        <dbReference type="ARBA" id="ARBA00008944"/>
    </source>
</evidence>
<evidence type="ECO:0000256" key="2">
    <source>
        <dbReference type="ARBA" id="ARBA00022723"/>
    </source>
</evidence>
<dbReference type="InterPro" id="IPR000891">
    <property type="entry name" value="PYR_CT"/>
</dbReference>
<dbReference type="EC" id="4.1.3.39" evidence="7 8"/>
<feature type="binding site" evidence="7">
    <location>
        <position position="195"/>
    </location>
    <ligand>
        <name>Mn(2+)</name>
        <dbReference type="ChEBI" id="CHEBI:29035"/>
    </ligand>
</feature>
<evidence type="ECO:0000256" key="4">
    <source>
        <dbReference type="ARBA" id="ARBA00023211"/>
    </source>
</evidence>
<feature type="binding site" evidence="7">
    <location>
        <position position="193"/>
    </location>
    <ligand>
        <name>substrate</name>
    </ligand>
</feature>
<feature type="active site" description="Proton acceptor" evidence="7">
    <location>
        <position position="16"/>
    </location>
</feature>
<dbReference type="GO" id="GO:0030145">
    <property type="term" value="F:manganese ion binding"/>
    <property type="evidence" value="ECO:0007669"/>
    <property type="project" value="UniProtKB-UniRule"/>
</dbReference>
<dbReference type="Proteomes" id="UP000078287">
    <property type="component" value="Unassembled WGS sequence"/>
</dbReference>
<evidence type="ECO:0000259" key="9">
    <source>
        <dbReference type="PROSITE" id="PS50991"/>
    </source>
</evidence>
<reference evidence="10 11" key="1">
    <citation type="submission" date="2016-04" db="EMBL/GenBank/DDBJ databases">
        <title>Chloroflexus islandicus sp. nov., a thermophilic filamentous anoxygenic phototrophic bacterium from geyser Strokkur (Iceland).</title>
        <authorList>
            <person name="Gaisin V.A."/>
            <person name="Kalashnikov A.M."/>
            <person name="Sukhacheva M.V."/>
            <person name="Grouzdev D.S."/>
            <person name="Ivanov T.M."/>
            <person name="Kuznetsov B."/>
            <person name="Gorlenko V.M."/>
        </authorList>
    </citation>
    <scope>NUCLEOTIDE SEQUENCE [LARGE SCALE GENOMIC DNA]</scope>
    <source>
        <strain evidence="11">isl-2</strain>
    </source>
</reference>
<keyword evidence="4 7" id="KW-0464">Manganese</keyword>
<dbReference type="SUPFAM" id="SSF89000">
    <property type="entry name" value="post-HMGL domain-like"/>
    <property type="match status" value="1"/>
</dbReference>
<comment type="similarity">
    <text evidence="1 7">Belongs to the 4-hydroxy-2-oxovalerate aldolase family.</text>
</comment>
<sequence length="343" mass="36628">MKAPRLTDTTLRDGSHPMRHQFTREQVASIVQALDRAGVPVIEVSHGDGLAGSSLQYGFSHTSEFDLIETARSHAERAKIAALMLPGIGTRQELKEAVARGIQVVRIATQCTEADVSEQHFGLAKELGLETVGFLMMAHMRPPEALAEQAKLMESYGADCVYIVDSAGAMLPSDAAARVRALKEALSVQVGFHAHNNLGLGIGNTLAALEAGADQIDGCLRGLGAGAGNAATELLAAVLDRLGLNPGLDVFGLMDAAEYIVAPIMPFQPFPDRDAITIGYAGVYSTFLLHAKRAGAQYGVDPREILVELGRRQAVAGQEDWIIDVALDLSRRHTAGTRKESRL</sequence>
<dbReference type="GO" id="GO:0009098">
    <property type="term" value="P:L-leucine biosynthetic process"/>
    <property type="evidence" value="ECO:0007669"/>
    <property type="project" value="TreeGrafter"/>
</dbReference>
<feature type="binding site" evidence="7">
    <location>
        <position position="193"/>
    </location>
    <ligand>
        <name>Mn(2+)</name>
        <dbReference type="ChEBI" id="CHEBI:29035"/>
    </ligand>
</feature>
<proteinExistence type="inferred from homology"/>
<comment type="catalytic activity">
    <reaction evidence="6">
        <text>(S)-4-hydroxy-2-oxohexanoate = propanal + pyruvate</text>
        <dbReference type="Rhea" id="RHEA:36003"/>
        <dbReference type="ChEBI" id="CHEBI:15361"/>
        <dbReference type="ChEBI" id="CHEBI:17153"/>
        <dbReference type="ChEBI" id="CHEBI:73142"/>
        <dbReference type="EC" id="4.1.3.43"/>
    </reaction>
    <physiologicalReaction direction="left-to-right" evidence="6">
        <dbReference type="Rhea" id="RHEA:36004"/>
    </physiologicalReaction>
</comment>